<sequence>LAPPKSVSKRTALLVPASRNSRFVLPVVPLHTNVDILHIPLLSVVGVSKKPSAPTGRLRAGGGHFLHGGAAAAEVQPMLVMAVEDPSGALNIHAFPSALQVRSTVITPSTIMSRESSMRSPPPICTPTPPAGPLQTCLLAAHEPIVIGLTESKGTAISPVVTTMISAGLHDLHAAIPGVPGVTAMQASADELRQTRRRRPALIRADNIRAVLATPDELS</sequence>
<organism evidence="1 2">
    <name type="scientific">Pristionchus entomophagus</name>
    <dbReference type="NCBI Taxonomy" id="358040"/>
    <lineage>
        <taxon>Eukaryota</taxon>
        <taxon>Metazoa</taxon>
        <taxon>Ecdysozoa</taxon>
        <taxon>Nematoda</taxon>
        <taxon>Chromadorea</taxon>
        <taxon>Rhabditida</taxon>
        <taxon>Rhabditina</taxon>
        <taxon>Diplogasteromorpha</taxon>
        <taxon>Diplogasteroidea</taxon>
        <taxon>Neodiplogasteridae</taxon>
        <taxon>Pristionchus</taxon>
    </lineage>
</organism>
<reference evidence="1" key="1">
    <citation type="submission" date="2023-10" db="EMBL/GenBank/DDBJ databases">
        <title>Genome assembly of Pristionchus species.</title>
        <authorList>
            <person name="Yoshida K."/>
            <person name="Sommer R.J."/>
        </authorList>
    </citation>
    <scope>NUCLEOTIDE SEQUENCE</scope>
    <source>
        <strain evidence="1">RS0144</strain>
    </source>
</reference>
<evidence type="ECO:0000313" key="1">
    <source>
        <dbReference type="EMBL" id="GMS94285.1"/>
    </source>
</evidence>
<name>A0AAV5TIU8_9BILA</name>
<keyword evidence="2" id="KW-1185">Reference proteome</keyword>
<accession>A0AAV5TIU8</accession>
<dbReference type="EMBL" id="BTSX01000004">
    <property type="protein sequence ID" value="GMS94285.1"/>
    <property type="molecule type" value="Genomic_DNA"/>
</dbReference>
<evidence type="ECO:0000313" key="2">
    <source>
        <dbReference type="Proteomes" id="UP001432027"/>
    </source>
</evidence>
<dbReference type="Proteomes" id="UP001432027">
    <property type="component" value="Unassembled WGS sequence"/>
</dbReference>
<feature type="non-terminal residue" evidence="1">
    <location>
        <position position="1"/>
    </location>
</feature>
<dbReference type="AlphaFoldDB" id="A0AAV5TIU8"/>
<comment type="caution">
    <text evidence="1">The sequence shown here is derived from an EMBL/GenBank/DDBJ whole genome shotgun (WGS) entry which is preliminary data.</text>
</comment>
<protein>
    <submittedName>
        <fullName evidence="1">Uncharacterized protein</fullName>
    </submittedName>
</protein>
<proteinExistence type="predicted"/>
<gene>
    <name evidence="1" type="ORF">PENTCL1PPCAC_16460</name>
</gene>